<dbReference type="GO" id="GO:0046982">
    <property type="term" value="F:protein heterodimerization activity"/>
    <property type="evidence" value="ECO:0007669"/>
    <property type="project" value="InterPro"/>
</dbReference>
<keyword evidence="3" id="KW-0804">Transcription</keyword>
<comment type="caution">
    <text evidence="6">The sequence shown here is derived from an EMBL/GenBank/DDBJ whole genome shotgun (WGS) entry which is preliminary data.</text>
</comment>
<evidence type="ECO:0000256" key="2">
    <source>
        <dbReference type="ARBA" id="ARBA00023015"/>
    </source>
</evidence>
<dbReference type="GO" id="GO:0003743">
    <property type="term" value="F:translation initiation factor activity"/>
    <property type="evidence" value="ECO:0007669"/>
    <property type="project" value="UniProtKB-KW"/>
</dbReference>
<keyword evidence="7" id="KW-1185">Reference proteome</keyword>
<keyword evidence="6" id="KW-0648">Protein biosynthesis</keyword>
<keyword evidence="6" id="KW-0396">Initiation factor</keyword>
<gene>
    <name evidence="6" type="ORF">BpHYR1_025686</name>
</gene>
<keyword evidence="4" id="KW-0539">Nucleus</keyword>
<organism evidence="6 7">
    <name type="scientific">Brachionus plicatilis</name>
    <name type="common">Marine rotifer</name>
    <name type="synonym">Brachionus muelleri</name>
    <dbReference type="NCBI Taxonomy" id="10195"/>
    <lineage>
        <taxon>Eukaryota</taxon>
        <taxon>Metazoa</taxon>
        <taxon>Spiralia</taxon>
        <taxon>Gnathifera</taxon>
        <taxon>Rotifera</taxon>
        <taxon>Eurotatoria</taxon>
        <taxon>Monogononta</taxon>
        <taxon>Pseudotrocha</taxon>
        <taxon>Ploima</taxon>
        <taxon>Brachionidae</taxon>
        <taxon>Brachionus</taxon>
    </lineage>
</organism>
<dbReference type="EMBL" id="REGN01001377">
    <property type="protein sequence ID" value="RNA35051.1"/>
    <property type="molecule type" value="Genomic_DNA"/>
</dbReference>
<feature type="domain" description="Bromodomain associated" evidence="5">
    <location>
        <begin position="4"/>
        <end position="74"/>
    </location>
</feature>
<dbReference type="Gene3D" id="1.10.20.10">
    <property type="entry name" value="Histone, subunit A"/>
    <property type="match status" value="1"/>
</dbReference>
<sequence>MSPISYTRSLLKVSVGQILQTVGFQTVQASALDILVEVLESRTSHDYAELANRTEPCLDDIARAFDKHKVSIAELEDYIKYVDTPEFELRKHLSKNVLDANREDRFIPEDVKKRAKSKQKQKSYADYLGYCSDPNNKEILERQSDEENEYIYDHMPLMTLDKQKIHEAQTILNESAQNAAEESAKDALCPQKSIFIVKNGQKFKNTSWKSVYEPKFLFKAKNDKENVKNESDEVVAVDKSRAPKGPSAMLPRYAHKPKSKYKRHIYHNAINFCFKYSVYTISLEWMKKVEKSFYSLNSVGCKPKLMKPETIAFLYKQISYSTYINSKPDKATLVYIKSIVNLGCLKICRFIKEFCRYGILVGQRTNHLLKFTEHALVCQNLSLVKFSKNDDEMNVEILIIYKTAILFQIISGRKVYRCLENIWSVNSNSGFYLLLLSKSRSCGPTDTFASVLTFVFLHC</sequence>
<dbReference type="PANTHER" id="PTHR46452:SF1">
    <property type="entry name" value="TRANSCRIPTION INITIATION FACTOR TFIID SUBUNIT 3"/>
    <property type="match status" value="1"/>
</dbReference>
<keyword evidence="2" id="KW-0805">Transcription regulation</keyword>
<dbReference type="STRING" id="10195.A0A3M7SH08"/>
<evidence type="ECO:0000313" key="6">
    <source>
        <dbReference type="EMBL" id="RNA35051.1"/>
    </source>
</evidence>
<dbReference type="PANTHER" id="PTHR46452">
    <property type="entry name" value="TRANSCRIPTION INITIATION FACTOR TFIID SUBUNIT 3"/>
    <property type="match status" value="1"/>
</dbReference>
<dbReference type="GO" id="GO:0045944">
    <property type="term" value="P:positive regulation of transcription by RNA polymerase II"/>
    <property type="evidence" value="ECO:0007669"/>
    <property type="project" value="TreeGrafter"/>
</dbReference>
<comment type="subcellular location">
    <subcellularLocation>
        <location evidence="1">Nucleus</location>
    </subcellularLocation>
</comment>
<dbReference type="SMART" id="SM00576">
    <property type="entry name" value="BTP"/>
    <property type="match status" value="1"/>
</dbReference>
<evidence type="ECO:0000259" key="5">
    <source>
        <dbReference type="SMART" id="SM00576"/>
    </source>
</evidence>
<dbReference type="GO" id="GO:0005669">
    <property type="term" value="C:transcription factor TFIID complex"/>
    <property type="evidence" value="ECO:0007669"/>
    <property type="project" value="TreeGrafter"/>
</dbReference>
<dbReference type="AlphaFoldDB" id="A0A3M7SH08"/>
<evidence type="ECO:0000256" key="4">
    <source>
        <dbReference type="ARBA" id="ARBA00023242"/>
    </source>
</evidence>
<evidence type="ECO:0000256" key="3">
    <source>
        <dbReference type="ARBA" id="ARBA00023163"/>
    </source>
</evidence>
<accession>A0A3M7SH08</accession>
<dbReference type="InterPro" id="IPR009072">
    <property type="entry name" value="Histone-fold"/>
</dbReference>
<proteinExistence type="predicted"/>
<name>A0A3M7SH08_BRAPC</name>
<dbReference type="GO" id="GO:0002039">
    <property type="term" value="F:p53 binding"/>
    <property type="evidence" value="ECO:0007669"/>
    <property type="project" value="TreeGrafter"/>
</dbReference>
<dbReference type="Pfam" id="PF07524">
    <property type="entry name" value="Bromo_TP"/>
    <property type="match status" value="1"/>
</dbReference>
<dbReference type="InterPro" id="IPR006565">
    <property type="entry name" value="BTP"/>
</dbReference>
<protein>
    <submittedName>
        <fullName evidence="6">Transcription initiation factor TFIID subunit 3</fullName>
    </submittedName>
</protein>
<evidence type="ECO:0000313" key="7">
    <source>
        <dbReference type="Proteomes" id="UP000276133"/>
    </source>
</evidence>
<dbReference type="Proteomes" id="UP000276133">
    <property type="component" value="Unassembled WGS sequence"/>
</dbReference>
<reference evidence="6 7" key="1">
    <citation type="journal article" date="2018" name="Sci. Rep.">
        <title>Genomic signatures of local adaptation to the degree of environmental predictability in rotifers.</title>
        <authorList>
            <person name="Franch-Gras L."/>
            <person name="Hahn C."/>
            <person name="Garcia-Roger E.M."/>
            <person name="Carmona M.J."/>
            <person name="Serra M."/>
            <person name="Gomez A."/>
        </authorList>
    </citation>
    <scope>NUCLEOTIDE SEQUENCE [LARGE SCALE GENOMIC DNA]</scope>
    <source>
        <strain evidence="6">HYR1</strain>
    </source>
</reference>
<evidence type="ECO:0000256" key="1">
    <source>
        <dbReference type="ARBA" id="ARBA00004123"/>
    </source>
</evidence>
<dbReference type="OrthoDB" id="436852at2759"/>